<dbReference type="PANTHER" id="PTHR45036:SF1">
    <property type="entry name" value="METHYLTRANSFERASE LIKE 7A"/>
    <property type="match status" value="1"/>
</dbReference>
<keyword evidence="2" id="KW-0489">Methyltransferase</keyword>
<dbReference type="GO" id="GO:0032259">
    <property type="term" value="P:methylation"/>
    <property type="evidence" value="ECO:0007669"/>
    <property type="project" value="UniProtKB-KW"/>
</dbReference>
<dbReference type="Proteomes" id="UP001200642">
    <property type="component" value="Unassembled WGS sequence"/>
</dbReference>
<sequence length="205" mass="23453">MGLYNKYILPKVIDWTCKQKPNRRQREKVIPLATGNVLEIGIGSGLNLPVYNGDIVNHLTAIDPSKEIWNKNSIDTNNLKFEFEFIEAFAENIPKDNNCFDTVVITYTLCTIPDLNKAFDEIRRVLKPNGRLIFCEHGKAPDKAIQKWQNIVNPLWKRLGGGCNLNRDIPKIIKGNGFKMNELETMYIPGWKPASFNYWGTAKQV</sequence>
<dbReference type="PANTHER" id="PTHR45036">
    <property type="entry name" value="METHYLTRANSFERASE LIKE 7B"/>
    <property type="match status" value="1"/>
</dbReference>
<proteinExistence type="predicted"/>
<dbReference type="Gene3D" id="3.40.50.150">
    <property type="entry name" value="Vaccinia Virus protein VP39"/>
    <property type="match status" value="1"/>
</dbReference>
<evidence type="ECO:0000313" key="2">
    <source>
        <dbReference type="EMBL" id="MCG2461450.1"/>
    </source>
</evidence>
<gene>
    <name evidence="2" type="ORF">K8352_11870</name>
</gene>
<reference evidence="2" key="1">
    <citation type="submission" date="2023-02" db="EMBL/GenBank/DDBJ databases">
        <title>Genome of Flavobacteriaceae gen. nov. sp. strain F89.</title>
        <authorList>
            <person name="Wang Y."/>
        </authorList>
    </citation>
    <scope>NUCLEOTIDE SEQUENCE</scope>
    <source>
        <strain evidence="2">F89</strain>
    </source>
</reference>
<keyword evidence="2" id="KW-0808">Transferase</keyword>
<accession>A0AAE3EUQ3</accession>
<dbReference type="InterPro" id="IPR052356">
    <property type="entry name" value="Thiol_S-MT"/>
</dbReference>
<keyword evidence="3" id="KW-1185">Reference proteome</keyword>
<comment type="caution">
    <text evidence="2">The sequence shown here is derived from an EMBL/GenBank/DDBJ whole genome shotgun (WGS) entry which is preliminary data.</text>
</comment>
<dbReference type="CDD" id="cd02440">
    <property type="entry name" value="AdoMet_MTases"/>
    <property type="match status" value="1"/>
</dbReference>
<dbReference type="InterPro" id="IPR013216">
    <property type="entry name" value="Methyltransf_11"/>
</dbReference>
<dbReference type="SUPFAM" id="SSF53335">
    <property type="entry name" value="S-adenosyl-L-methionine-dependent methyltransferases"/>
    <property type="match status" value="1"/>
</dbReference>
<organism evidence="2 3">
    <name type="scientific">Cerina litoralis</name>
    <dbReference type="NCBI Taxonomy" id="2874477"/>
    <lineage>
        <taxon>Bacteria</taxon>
        <taxon>Pseudomonadati</taxon>
        <taxon>Bacteroidota</taxon>
        <taxon>Flavobacteriia</taxon>
        <taxon>Flavobacteriales</taxon>
        <taxon>Flavobacteriaceae</taxon>
        <taxon>Cerina</taxon>
    </lineage>
</organism>
<feature type="domain" description="Methyltransferase type 11" evidence="1">
    <location>
        <begin position="38"/>
        <end position="134"/>
    </location>
</feature>
<dbReference type="GO" id="GO:0008757">
    <property type="term" value="F:S-adenosylmethionine-dependent methyltransferase activity"/>
    <property type="evidence" value="ECO:0007669"/>
    <property type="project" value="InterPro"/>
</dbReference>
<name>A0AAE3EUQ3_9FLAO</name>
<dbReference type="InterPro" id="IPR029063">
    <property type="entry name" value="SAM-dependent_MTases_sf"/>
</dbReference>
<dbReference type="Pfam" id="PF08241">
    <property type="entry name" value="Methyltransf_11"/>
    <property type="match status" value="1"/>
</dbReference>
<dbReference type="EMBL" id="JAIRBC010000016">
    <property type="protein sequence ID" value="MCG2461450.1"/>
    <property type="molecule type" value="Genomic_DNA"/>
</dbReference>
<evidence type="ECO:0000313" key="3">
    <source>
        <dbReference type="Proteomes" id="UP001200642"/>
    </source>
</evidence>
<evidence type="ECO:0000259" key="1">
    <source>
        <dbReference type="Pfam" id="PF08241"/>
    </source>
</evidence>
<dbReference type="RefSeq" id="WP_317902594.1">
    <property type="nucleotide sequence ID" value="NZ_JAIRBC010000016.1"/>
</dbReference>
<dbReference type="AlphaFoldDB" id="A0AAE3EUQ3"/>
<protein>
    <submittedName>
        <fullName evidence="2">Class I SAM-dependent methyltransferase</fullName>
    </submittedName>
</protein>